<dbReference type="InterPro" id="IPR006195">
    <property type="entry name" value="aa-tRNA-synth_II"/>
</dbReference>
<dbReference type="PANTHER" id="PTHR42753">
    <property type="entry name" value="MITOCHONDRIAL RIBOSOME PROTEIN L39/PROLYL-TRNA LIGASE FAMILY MEMBER"/>
    <property type="match status" value="1"/>
</dbReference>
<organism evidence="11">
    <name type="scientific">marine metagenome</name>
    <dbReference type="NCBI Taxonomy" id="408172"/>
    <lineage>
        <taxon>unclassified sequences</taxon>
        <taxon>metagenomes</taxon>
        <taxon>ecological metagenomes</taxon>
    </lineage>
</organism>
<comment type="catalytic activity">
    <reaction evidence="9">
        <text>tRNA(Pro) + L-proline + ATP = L-prolyl-tRNA(Pro) + AMP + diphosphate</text>
        <dbReference type="Rhea" id="RHEA:14305"/>
        <dbReference type="Rhea" id="RHEA-COMP:9700"/>
        <dbReference type="Rhea" id="RHEA-COMP:9702"/>
        <dbReference type="ChEBI" id="CHEBI:30616"/>
        <dbReference type="ChEBI" id="CHEBI:33019"/>
        <dbReference type="ChEBI" id="CHEBI:60039"/>
        <dbReference type="ChEBI" id="CHEBI:78442"/>
        <dbReference type="ChEBI" id="CHEBI:78532"/>
        <dbReference type="ChEBI" id="CHEBI:456215"/>
        <dbReference type="EC" id="6.1.1.15"/>
    </reaction>
</comment>
<name>A0A381X9M5_9ZZZZ</name>
<dbReference type="GO" id="GO:0005524">
    <property type="term" value="F:ATP binding"/>
    <property type="evidence" value="ECO:0007669"/>
    <property type="project" value="UniProtKB-KW"/>
</dbReference>
<keyword evidence="3" id="KW-0436">Ligase</keyword>
<proteinExistence type="predicted"/>
<evidence type="ECO:0000313" key="11">
    <source>
        <dbReference type="EMBL" id="SVA61434.1"/>
    </source>
</evidence>
<dbReference type="InterPro" id="IPR045864">
    <property type="entry name" value="aa-tRNA-synth_II/BPL/LPL"/>
</dbReference>
<dbReference type="EC" id="6.1.1.15" evidence="1"/>
<dbReference type="EMBL" id="UINC01014399">
    <property type="protein sequence ID" value="SVA61434.1"/>
    <property type="molecule type" value="Genomic_DNA"/>
</dbReference>
<dbReference type="PANTHER" id="PTHR42753:SF2">
    <property type="entry name" value="PROLINE--TRNA LIGASE"/>
    <property type="match status" value="1"/>
</dbReference>
<evidence type="ECO:0000256" key="2">
    <source>
        <dbReference type="ARBA" id="ARBA00022490"/>
    </source>
</evidence>
<accession>A0A381X9M5</accession>
<protein>
    <recommendedName>
        <fullName evidence="1">proline--tRNA ligase</fullName>
        <ecNumber evidence="1">6.1.1.15</ecNumber>
    </recommendedName>
    <alternativeName>
        <fullName evidence="8">Prolyl-tRNA synthetase</fullName>
    </alternativeName>
</protein>
<keyword evidence="4" id="KW-0547">Nucleotide-binding</keyword>
<dbReference type="FunFam" id="3.30.930.10:FF:000015">
    <property type="entry name" value="Proline--tRNA ligase"/>
    <property type="match status" value="1"/>
</dbReference>
<dbReference type="GO" id="GO:0005829">
    <property type="term" value="C:cytosol"/>
    <property type="evidence" value="ECO:0007669"/>
    <property type="project" value="TreeGrafter"/>
</dbReference>
<gene>
    <name evidence="11" type="ORF">METZ01_LOCUS114288</name>
</gene>
<dbReference type="PROSITE" id="PS50862">
    <property type="entry name" value="AA_TRNA_LIGASE_II"/>
    <property type="match status" value="1"/>
</dbReference>
<dbReference type="SUPFAM" id="SSF55681">
    <property type="entry name" value="Class II aaRS and biotin synthetases"/>
    <property type="match status" value="1"/>
</dbReference>
<reference evidence="11" key="1">
    <citation type="submission" date="2018-05" db="EMBL/GenBank/DDBJ databases">
        <authorList>
            <person name="Lanie J.A."/>
            <person name="Ng W.-L."/>
            <person name="Kazmierczak K.M."/>
            <person name="Andrzejewski T.M."/>
            <person name="Davidsen T.M."/>
            <person name="Wayne K.J."/>
            <person name="Tettelin H."/>
            <person name="Glass J.I."/>
            <person name="Rusch D."/>
            <person name="Podicherti R."/>
            <person name="Tsui H.-C.T."/>
            <person name="Winkler M.E."/>
        </authorList>
    </citation>
    <scope>NUCLEOTIDE SEQUENCE</scope>
</reference>
<feature type="non-terminal residue" evidence="11">
    <location>
        <position position="132"/>
    </location>
</feature>
<dbReference type="InterPro" id="IPR050062">
    <property type="entry name" value="Pro-tRNA_synthetase"/>
</dbReference>
<dbReference type="GO" id="GO:0004827">
    <property type="term" value="F:proline-tRNA ligase activity"/>
    <property type="evidence" value="ECO:0007669"/>
    <property type="project" value="UniProtKB-EC"/>
</dbReference>
<dbReference type="PRINTS" id="PR01046">
    <property type="entry name" value="TRNASYNTHPRO"/>
</dbReference>
<evidence type="ECO:0000256" key="4">
    <source>
        <dbReference type="ARBA" id="ARBA00022741"/>
    </source>
</evidence>
<evidence type="ECO:0000256" key="1">
    <source>
        <dbReference type="ARBA" id="ARBA00012831"/>
    </source>
</evidence>
<keyword evidence="5" id="KW-0067">ATP-binding</keyword>
<evidence type="ECO:0000256" key="7">
    <source>
        <dbReference type="ARBA" id="ARBA00023146"/>
    </source>
</evidence>
<dbReference type="Gene3D" id="3.30.930.10">
    <property type="entry name" value="Bira Bifunctional Protein, Domain 2"/>
    <property type="match status" value="1"/>
</dbReference>
<evidence type="ECO:0000256" key="3">
    <source>
        <dbReference type="ARBA" id="ARBA00022598"/>
    </source>
</evidence>
<feature type="domain" description="Aminoacyl-transfer RNA synthetases class-II family profile" evidence="10">
    <location>
        <begin position="8"/>
        <end position="132"/>
    </location>
</feature>
<sequence length="132" mass="15826">MLRAGLIRRLASGLYSWLPIGMRILQKIENIIREEMNRAGALEVMMPIVQPAELWRESGRWEKFGPELLRLEDRHQRKFCLGPTHEEVITDIARHELKSYRQLPVNYYQIQTKFRDEIRPRFGVMRAREFTM</sequence>
<dbReference type="GO" id="GO:0006433">
    <property type="term" value="P:prolyl-tRNA aminoacylation"/>
    <property type="evidence" value="ECO:0007669"/>
    <property type="project" value="InterPro"/>
</dbReference>
<keyword evidence="7" id="KW-0030">Aminoacyl-tRNA synthetase</keyword>
<evidence type="ECO:0000259" key="10">
    <source>
        <dbReference type="PROSITE" id="PS50862"/>
    </source>
</evidence>
<keyword evidence="6" id="KW-0648">Protein biosynthesis</keyword>
<keyword evidence="2" id="KW-0963">Cytoplasm</keyword>
<dbReference type="InterPro" id="IPR002314">
    <property type="entry name" value="aa-tRNA-synt_IIb"/>
</dbReference>
<dbReference type="InterPro" id="IPR002316">
    <property type="entry name" value="Pro-tRNA-ligase_IIa"/>
</dbReference>
<evidence type="ECO:0000256" key="6">
    <source>
        <dbReference type="ARBA" id="ARBA00022917"/>
    </source>
</evidence>
<dbReference type="AlphaFoldDB" id="A0A381X9M5"/>
<evidence type="ECO:0000256" key="8">
    <source>
        <dbReference type="ARBA" id="ARBA00029731"/>
    </source>
</evidence>
<dbReference type="Pfam" id="PF00587">
    <property type="entry name" value="tRNA-synt_2b"/>
    <property type="match status" value="1"/>
</dbReference>
<evidence type="ECO:0000256" key="9">
    <source>
        <dbReference type="ARBA" id="ARBA00047671"/>
    </source>
</evidence>
<evidence type="ECO:0000256" key="5">
    <source>
        <dbReference type="ARBA" id="ARBA00022840"/>
    </source>
</evidence>